<protein>
    <submittedName>
        <fullName evidence="1">Nucleotidyl transferase AbiEii/AbiGii toxin family protein</fullName>
    </submittedName>
</protein>
<gene>
    <name evidence="1" type="ORF">RT717_01005</name>
</gene>
<evidence type="ECO:0000313" key="1">
    <source>
        <dbReference type="EMBL" id="WOK07198.1"/>
    </source>
</evidence>
<dbReference type="Gene3D" id="3.10.450.620">
    <property type="entry name" value="JHP933, nucleotidyltransferase-like core domain"/>
    <property type="match status" value="1"/>
</dbReference>
<evidence type="ECO:0000313" key="2">
    <source>
        <dbReference type="Proteomes" id="UP001302349"/>
    </source>
</evidence>
<dbReference type="GO" id="GO:0016740">
    <property type="term" value="F:transferase activity"/>
    <property type="evidence" value="ECO:0007669"/>
    <property type="project" value="UniProtKB-KW"/>
</dbReference>
<keyword evidence="1" id="KW-0808">Transferase</keyword>
<dbReference type="Pfam" id="PF08843">
    <property type="entry name" value="AbiEii"/>
    <property type="match status" value="1"/>
</dbReference>
<proteinExistence type="predicted"/>
<dbReference type="EMBL" id="CP136051">
    <property type="protein sequence ID" value="WOK07198.1"/>
    <property type="molecule type" value="Genomic_DNA"/>
</dbReference>
<reference evidence="1 2" key="1">
    <citation type="journal article" date="2023" name="Microbiol. Resour. Announc.">
        <title>Complete Genome Sequence of Imperialibacter roseus strain P4T.</title>
        <authorList>
            <person name="Tizabi D.R."/>
            <person name="Bachvaroff T."/>
            <person name="Hill R.T."/>
        </authorList>
    </citation>
    <scope>NUCLEOTIDE SEQUENCE [LARGE SCALE GENOMIC DNA]</scope>
    <source>
        <strain evidence="1 2">P4T</strain>
    </source>
</reference>
<organism evidence="1 2">
    <name type="scientific">Imperialibacter roseus</name>
    <dbReference type="NCBI Taxonomy" id="1324217"/>
    <lineage>
        <taxon>Bacteria</taxon>
        <taxon>Pseudomonadati</taxon>
        <taxon>Bacteroidota</taxon>
        <taxon>Cytophagia</taxon>
        <taxon>Cytophagales</taxon>
        <taxon>Flammeovirgaceae</taxon>
        <taxon>Imperialibacter</taxon>
    </lineage>
</organism>
<dbReference type="Proteomes" id="UP001302349">
    <property type="component" value="Chromosome"/>
</dbReference>
<dbReference type="InterPro" id="IPR014942">
    <property type="entry name" value="AbiEii"/>
</dbReference>
<accession>A0ABZ0IQ78</accession>
<name>A0ABZ0IQ78_9BACT</name>
<sequence length="248" mass="29134">MLLRAVPETTERVLSKLQTYKELDQYYLVGGTALALLTNHRLSEDIDLFYYNQYPGEKLPLPRINAIMENIKRDFSDVEYMFREGDTFVQLRVDGVKVDFFSENNFHRSKNYTDLGSIRLPDKKSLAGMKLIAVTLRTASRDLYDLYCLRQEFNEIDFFNGFSSIVSSKYCGSKSQKIKLFKSTVHNKLKNQQWLEKNYDEKSFVELRPKYDVSAVDIFNAFKSFDLELDFDELLKKQKKDREKGKLI</sequence>
<keyword evidence="2" id="KW-1185">Reference proteome</keyword>
<dbReference type="RefSeq" id="WP_317489884.1">
    <property type="nucleotide sequence ID" value="NZ_CP136051.1"/>
</dbReference>